<keyword evidence="6" id="KW-0564">Palmitate</keyword>
<feature type="domain" description="Spore germination protein N-terminal" evidence="10">
    <location>
        <begin position="23"/>
        <end position="197"/>
    </location>
</feature>
<evidence type="ECO:0000313" key="11">
    <source>
        <dbReference type="EMBL" id="MBP1991902.1"/>
    </source>
</evidence>
<keyword evidence="12" id="KW-1185">Reference proteome</keyword>
<evidence type="ECO:0000256" key="3">
    <source>
        <dbReference type="ARBA" id="ARBA00022544"/>
    </source>
</evidence>
<dbReference type="PANTHER" id="PTHR35789">
    <property type="entry name" value="SPORE GERMINATION PROTEIN B3"/>
    <property type="match status" value="1"/>
</dbReference>
<evidence type="ECO:0000313" key="12">
    <source>
        <dbReference type="Proteomes" id="UP001519287"/>
    </source>
</evidence>
<dbReference type="PANTHER" id="PTHR35789:SF1">
    <property type="entry name" value="SPORE GERMINATION PROTEIN B3"/>
    <property type="match status" value="1"/>
</dbReference>
<accession>A0ABS4IWD1</accession>
<evidence type="ECO:0000256" key="4">
    <source>
        <dbReference type="ARBA" id="ARBA00022729"/>
    </source>
</evidence>
<proteinExistence type="inferred from homology"/>
<dbReference type="NCBIfam" id="TIGR02887">
    <property type="entry name" value="spore_ger_x_C"/>
    <property type="match status" value="1"/>
</dbReference>
<dbReference type="Gene3D" id="3.30.300.210">
    <property type="entry name" value="Nutrient germinant receptor protein C, domain 3"/>
    <property type="match status" value="1"/>
</dbReference>
<keyword evidence="4 8" id="KW-0732">Signal</keyword>
<protein>
    <submittedName>
        <fullName evidence="11">Ger(X)C family germination protein</fullName>
    </submittedName>
</protein>
<evidence type="ECO:0000256" key="1">
    <source>
        <dbReference type="ARBA" id="ARBA00004635"/>
    </source>
</evidence>
<dbReference type="InterPro" id="IPR038501">
    <property type="entry name" value="Spore_GerAC_C_sf"/>
</dbReference>
<name>A0ABS4IWD1_9BACL</name>
<keyword evidence="3" id="KW-0309">Germination</keyword>
<comment type="similarity">
    <text evidence="2">Belongs to the GerABKC lipoprotein family.</text>
</comment>
<evidence type="ECO:0000256" key="6">
    <source>
        <dbReference type="ARBA" id="ARBA00023139"/>
    </source>
</evidence>
<comment type="caution">
    <text evidence="11">The sequence shown here is derived from an EMBL/GenBank/DDBJ whole genome shotgun (WGS) entry which is preliminary data.</text>
</comment>
<dbReference type="Pfam" id="PF25198">
    <property type="entry name" value="Spore_GerAC_N"/>
    <property type="match status" value="1"/>
</dbReference>
<feature type="chain" id="PRO_5045212217" evidence="8">
    <location>
        <begin position="25"/>
        <end position="382"/>
    </location>
</feature>
<evidence type="ECO:0000256" key="2">
    <source>
        <dbReference type="ARBA" id="ARBA00007886"/>
    </source>
</evidence>
<dbReference type="Proteomes" id="UP001519287">
    <property type="component" value="Unassembled WGS sequence"/>
</dbReference>
<evidence type="ECO:0000259" key="9">
    <source>
        <dbReference type="Pfam" id="PF05504"/>
    </source>
</evidence>
<evidence type="ECO:0000256" key="8">
    <source>
        <dbReference type="SAM" id="SignalP"/>
    </source>
</evidence>
<feature type="domain" description="Spore germination GerAC-like C-terminal" evidence="9">
    <location>
        <begin position="218"/>
        <end position="376"/>
    </location>
</feature>
<dbReference type="Pfam" id="PF05504">
    <property type="entry name" value="Spore_GerAC"/>
    <property type="match status" value="1"/>
</dbReference>
<feature type="signal peptide" evidence="8">
    <location>
        <begin position="1"/>
        <end position="24"/>
    </location>
</feature>
<reference evidence="11 12" key="1">
    <citation type="submission" date="2021-03" db="EMBL/GenBank/DDBJ databases">
        <title>Genomic Encyclopedia of Type Strains, Phase IV (KMG-IV): sequencing the most valuable type-strain genomes for metagenomic binning, comparative biology and taxonomic classification.</title>
        <authorList>
            <person name="Goeker M."/>
        </authorList>
    </citation>
    <scope>NUCLEOTIDE SEQUENCE [LARGE SCALE GENOMIC DNA]</scope>
    <source>
        <strain evidence="11 12">DSM 26048</strain>
    </source>
</reference>
<dbReference type="RefSeq" id="WP_209972630.1">
    <property type="nucleotide sequence ID" value="NZ_JAGGLB010000011.1"/>
</dbReference>
<evidence type="ECO:0000256" key="7">
    <source>
        <dbReference type="ARBA" id="ARBA00023288"/>
    </source>
</evidence>
<sequence length="382" mass="43490">MAPKRFALLLSIIVLALQTGCWDAKEIQNINYVAALGLDFKDGKYLAYIQIMDFSYIAKTDAGNPGEKASVWVGKGTGRTINEAINEIYRSSQRQVFWGHVTSIVFSESILKSGIQEVMDLTNRYREIRYTKWVYGTREPMEKILAATPFFKLSPLSSILHAPLENYRQNSLIKPLQFYRFTSNFHGLGSTVHLPSLGLENHTWKENDKDSQLLKIGGAFLIHSEKLKGWLPAASLEGARWVQPDAIRNPLTITSNDKKLIATLVLDKPQSQISFQKKSDQVQFQLHIQINATVNELIQPASESELVTRAAELIEEEVRAVYSEGLSIQSDILNLGEALYRKRPKLWRESWEHDQFPLNEQSLEKVMVEVHLINSGKYKLKK</sequence>
<gene>
    <name evidence="11" type="ORF">J2Z66_003510</name>
</gene>
<keyword evidence="7" id="KW-0449">Lipoprotein</keyword>
<evidence type="ECO:0000259" key="10">
    <source>
        <dbReference type="Pfam" id="PF25198"/>
    </source>
</evidence>
<organism evidence="11 12">
    <name type="scientific">Paenibacillus eucommiae</name>
    <dbReference type="NCBI Taxonomy" id="1355755"/>
    <lineage>
        <taxon>Bacteria</taxon>
        <taxon>Bacillati</taxon>
        <taxon>Bacillota</taxon>
        <taxon>Bacilli</taxon>
        <taxon>Bacillales</taxon>
        <taxon>Paenibacillaceae</taxon>
        <taxon>Paenibacillus</taxon>
    </lineage>
</organism>
<keyword evidence="5" id="KW-0472">Membrane</keyword>
<dbReference type="InterPro" id="IPR008844">
    <property type="entry name" value="Spore_GerAC-like"/>
</dbReference>
<dbReference type="InterPro" id="IPR057336">
    <property type="entry name" value="GerAC_N"/>
</dbReference>
<comment type="subcellular location">
    <subcellularLocation>
        <location evidence="1">Membrane</location>
        <topology evidence="1">Lipid-anchor</topology>
    </subcellularLocation>
</comment>
<evidence type="ECO:0000256" key="5">
    <source>
        <dbReference type="ARBA" id="ARBA00023136"/>
    </source>
</evidence>
<dbReference type="InterPro" id="IPR046953">
    <property type="entry name" value="Spore_GerAC-like_C"/>
</dbReference>
<dbReference type="EMBL" id="JAGGLB010000011">
    <property type="protein sequence ID" value="MBP1991902.1"/>
    <property type="molecule type" value="Genomic_DNA"/>
</dbReference>